<dbReference type="PROSITE" id="PS00138">
    <property type="entry name" value="SUBTILASE_SER"/>
    <property type="match status" value="1"/>
</dbReference>
<dbReference type="Gene3D" id="3.40.50.200">
    <property type="entry name" value="Peptidase S8/S53 domain"/>
    <property type="match status" value="1"/>
</dbReference>
<dbReference type="CDD" id="cd07478">
    <property type="entry name" value="Peptidases_S8_CspA-like"/>
    <property type="match status" value="1"/>
</dbReference>
<evidence type="ECO:0000259" key="9">
    <source>
        <dbReference type="Pfam" id="PF18425"/>
    </source>
</evidence>
<dbReference type="PANTHER" id="PTHR43806:SF65">
    <property type="entry name" value="SERINE PROTEASE APRX"/>
    <property type="match status" value="1"/>
</dbReference>
<reference evidence="10" key="2">
    <citation type="submission" date="2021-09" db="EMBL/GenBank/DDBJ databases">
        <authorList>
            <person name="Gilroy R."/>
        </authorList>
    </citation>
    <scope>NUCLEOTIDE SEQUENCE</scope>
    <source>
        <strain evidence="10">ChiSjej5B23-16112</strain>
    </source>
</reference>
<dbReference type="Gene3D" id="2.60.120.1290">
    <property type="match status" value="1"/>
</dbReference>
<keyword evidence="3 6" id="KW-0378">Hydrolase</keyword>
<dbReference type="PRINTS" id="PR00723">
    <property type="entry name" value="SUBTILISIN"/>
</dbReference>
<evidence type="ECO:0000256" key="2">
    <source>
        <dbReference type="ARBA" id="ARBA00022670"/>
    </source>
</evidence>
<proteinExistence type="inferred from homology"/>
<reference evidence="10" key="1">
    <citation type="journal article" date="2021" name="PeerJ">
        <title>Extensive microbial diversity within the chicken gut microbiome revealed by metagenomics and culture.</title>
        <authorList>
            <person name="Gilroy R."/>
            <person name="Ravi A."/>
            <person name="Getino M."/>
            <person name="Pursley I."/>
            <person name="Horton D.L."/>
            <person name="Alikhan N.F."/>
            <person name="Baker D."/>
            <person name="Gharbi K."/>
            <person name="Hall N."/>
            <person name="Watson M."/>
            <person name="Adriaenssens E.M."/>
            <person name="Foster-Nyarko E."/>
            <person name="Jarju S."/>
            <person name="Secka A."/>
            <person name="Antonio M."/>
            <person name="Oren A."/>
            <person name="Chaudhuri R.R."/>
            <person name="La Ragione R."/>
            <person name="Hildebrand F."/>
            <person name="Pallen M.J."/>
        </authorList>
    </citation>
    <scope>NUCLEOTIDE SEQUENCE</scope>
    <source>
        <strain evidence="10">ChiSjej5B23-16112</strain>
    </source>
</reference>
<dbReference type="Pfam" id="PF00082">
    <property type="entry name" value="Peptidase_S8"/>
    <property type="match status" value="2"/>
</dbReference>
<dbReference type="PANTHER" id="PTHR43806">
    <property type="entry name" value="PEPTIDASE S8"/>
    <property type="match status" value="1"/>
</dbReference>
<dbReference type="GO" id="GO:0004252">
    <property type="term" value="F:serine-type endopeptidase activity"/>
    <property type="evidence" value="ECO:0007669"/>
    <property type="project" value="UniProtKB-UniRule"/>
</dbReference>
<dbReference type="InterPro" id="IPR023828">
    <property type="entry name" value="Peptidase_S8_Ser-AS"/>
</dbReference>
<feature type="region of interest" description="Disordered" evidence="7">
    <location>
        <begin position="186"/>
        <end position="209"/>
    </location>
</feature>
<feature type="active site" description="Charge relay system" evidence="5 6">
    <location>
        <position position="127"/>
    </location>
</feature>
<dbReference type="InterPro" id="IPR015500">
    <property type="entry name" value="Peptidase_S8_subtilisin-rel"/>
</dbReference>
<dbReference type="InterPro" id="IPR017310">
    <property type="entry name" value="Pept_S8A_subtilisin_clostridia"/>
</dbReference>
<comment type="similarity">
    <text evidence="1 6">Belongs to the peptidase S8 family.</text>
</comment>
<dbReference type="Proteomes" id="UP000769156">
    <property type="component" value="Unassembled WGS sequence"/>
</dbReference>
<feature type="domain" description="Csp protease B prodomain" evidence="9">
    <location>
        <begin position="4"/>
        <end position="91"/>
    </location>
</feature>
<sequence>MAGQKIEDLLNLALDATQEEREKSLELDVGYDPIEREWDVIVKYTGSLDNVRNVAVRLTDLLNEYAIVTVKESRLSELAALREVEYIEKPKRLFFQTADGRRVSCIDEVQEARFSLFGQGVLVAVIDSGIDYMLPDFRNEDGSTRILALWDQSAAPRQEEGEAPPAGYAEGTEYTRERINAAIEAPSEAQRRRIIPGTDTSGHGTSVAAIAAGNGGGESRYRGVAPRSSLLVVKLGVPRTDGFPRTTELMAGIDYAVRKSLEYRMPLVINISFGNTYGAHDGTSLLERYIDDVANLGRTCICVGAGNEGNAAGHTAGRLGRYESVAVQLGVQERQTAMNLQIWKNYADQIRITIINPSGAGSDPIQEIRGTQRLRIGPTEILVYYGEPSPYSLAQEIFIDLLPVETYIASGVWTILLEAREVVDGRYQMWLPSEAALNQGTGFLFPSEEDTFTIPSTASRVITVGAYDARTFTYADFSGRGREGEGYRTKPDLAAPGVNVMTRMPGGTVEAVTGTSFATPFVTGGAALLMEWGIIKENDPYLYGEKIKAYLRKGARKLPGLSLYPNNQVGYGALCVRDSIPE</sequence>
<accession>A0A921LDV3</accession>
<evidence type="ECO:0000259" key="8">
    <source>
        <dbReference type="Pfam" id="PF00082"/>
    </source>
</evidence>
<organism evidence="10 11">
    <name type="scientific">Lachnoclostridium phocaeense</name>
    <dbReference type="NCBI Taxonomy" id="1871021"/>
    <lineage>
        <taxon>Bacteria</taxon>
        <taxon>Bacillati</taxon>
        <taxon>Bacillota</taxon>
        <taxon>Clostridia</taxon>
        <taxon>Lachnospirales</taxon>
        <taxon>Lachnospiraceae</taxon>
    </lineage>
</organism>
<dbReference type="InterPro" id="IPR034045">
    <property type="entry name" value="Pep_S8_CspA-like"/>
</dbReference>
<evidence type="ECO:0000256" key="4">
    <source>
        <dbReference type="ARBA" id="ARBA00022825"/>
    </source>
</evidence>
<gene>
    <name evidence="10" type="ORF">K8V82_06005</name>
</gene>
<evidence type="ECO:0000313" key="11">
    <source>
        <dbReference type="Proteomes" id="UP000769156"/>
    </source>
</evidence>
<evidence type="ECO:0000256" key="1">
    <source>
        <dbReference type="ARBA" id="ARBA00011073"/>
    </source>
</evidence>
<evidence type="ECO:0000256" key="5">
    <source>
        <dbReference type="PIRSR" id="PIRSR615500-1"/>
    </source>
</evidence>
<keyword evidence="4 6" id="KW-0720">Serine protease</keyword>
<dbReference type="InterPro" id="IPR000209">
    <property type="entry name" value="Peptidase_S8/S53_dom"/>
</dbReference>
<dbReference type="AlphaFoldDB" id="A0A921LDV3"/>
<comment type="caution">
    <text evidence="10">The sequence shown here is derived from an EMBL/GenBank/DDBJ whole genome shotgun (WGS) entry which is preliminary data.</text>
</comment>
<feature type="domain" description="Peptidase S8/S53" evidence="8">
    <location>
        <begin position="449"/>
        <end position="572"/>
    </location>
</feature>
<evidence type="ECO:0000256" key="3">
    <source>
        <dbReference type="ARBA" id="ARBA00022801"/>
    </source>
</evidence>
<dbReference type="InterPro" id="IPR050131">
    <property type="entry name" value="Peptidase_S8_subtilisin-like"/>
</dbReference>
<feature type="active site" description="Charge relay system" evidence="5 6">
    <location>
        <position position="203"/>
    </location>
</feature>
<dbReference type="PROSITE" id="PS51892">
    <property type="entry name" value="SUBTILASE"/>
    <property type="match status" value="1"/>
</dbReference>
<dbReference type="InterPro" id="IPR041365">
    <property type="entry name" value="CspB_prodomain"/>
</dbReference>
<dbReference type="PIRSF" id="PIRSF037894">
    <property type="entry name" value="Subtilisin_rel_CspABC"/>
    <property type="match status" value="1"/>
</dbReference>
<dbReference type="SUPFAM" id="SSF52743">
    <property type="entry name" value="Subtilisin-like"/>
    <property type="match status" value="1"/>
</dbReference>
<dbReference type="InterPro" id="IPR036852">
    <property type="entry name" value="Peptidase_S8/S53_dom_sf"/>
</dbReference>
<protein>
    <submittedName>
        <fullName evidence="10">S8 family serine peptidase</fullName>
    </submittedName>
</protein>
<dbReference type="GO" id="GO:0006508">
    <property type="term" value="P:proteolysis"/>
    <property type="evidence" value="ECO:0007669"/>
    <property type="project" value="UniProtKB-KW"/>
</dbReference>
<keyword evidence="2 6" id="KW-0645">Protease</keyword>
<dbReference type="EMBL" id="DYVY01000096">
    <property type="protein sequence ID" value="HJF94331.1"/>
    <property type="molecule type" value="Genomic_DNA"/>
</dbReference>
<name>A0A921LDV3_9FIRM</name>
<dbReference type="Gene3D" id="3.30.70.2980">
    <property type="match status" value="1"/>
</dbReference>
<dbReference type="Pfam" id="PF18425">
    <property type="entry name" value="CspB_prodomain"/>
    <property type="match status" value="1"/>
</dbReference>
<feature type="active site" description="Charge relay system" evidence="5 6">
    <location>
        <position position="516"/>
    </location>
</feature>
<evidence type="ECO:0000313" key="10">
    <source>
        <dbReference type="EMBL" id="HJF94331.1"/>
    </source>
</evidence>
<evidence type="ECO:0000256" key="6">
    <source>
        <dbReference type="PROSITE-ProRule" id="PRU01240"/>
    </source>
</evidence>
<feature type="domain" description="Peptidase S8/S53" evidence="8">
    <location>
        <begin position="118"/>
        <end position="311"/>
    </location>
</feature>
<evidence type="ECO:0000256" key="7">
    <source>
        <dbReference type="SAM" id="MobiDB-lite"/>
    </source>
</evidence>